<comment type="subcellular location">
    <subcellularLocation>
        <location evidence="1">Endoplasmic reticulum membrane</location>
        <topology evidence="1">Single-pass type IV membrane protein</topology>
    </subcellularLocation>
</comment>
<protein>
    <recommendedName>
        <fullName evidence="14">Synaptobrevin</fullName>
    </recommendedName>
</protein>
<keyword evidence="9 11" id="KW-0472">Membrane</keyword>
<evidence type="ECO:0000256" key="11">
    <source>
        <dbReference type="SAM" id="Phobius"/>
    </source>
</evidence>
<dbReference type="EMBL" id="JBBBZM010000082">
    <property type="protein sequence ID" value="KAL0634893.1"/>
    <property type="molecule type" value="Genomic_DNA"/>
</dbReference>
<evidence type="ECO:0000256" key="5">
    <source>
        <dbReference type="ARBA" id="ARBA00022824"/>
    </source>
</evidence>
<evidence type="ECO:0000256" key="4">
    <source>
        <dbReference type="ARBA" id="ARBA00022692"/>
    </source>
</evidence>
<comment type="caution">
    <text evidence="12">The sequence shown here is derived from an EMBL/GenBank/DDBJ whole genome shotgun (WGS) entry which is preliminary data.</text>
</comment>
<keyword evidence="4 11" id="KW-0812">Transmembrane</keyword>
<dbReference type="Pfam" id="PF09753">
    <property type="entry name" value="Use1"/>
    <property type="match status" value="1"/>
</dbReference>
<evidence type="ECO:0000256" key="6">
    <source>
        <dbReference type="ARBA" id="ARBA00022892"/>
    </source>
</evidence>
<keyword evidence="5" id="KW-0256">Endoplasmic reticulum</keyword>
<dbReference type="PANTHER" id="PTHR13050:SF7">
    <property type="entry name" value="VESICLE TRANSPORT PROTEIN USE1"/>
    <property type="match status" value="1"/>
</dbReference>
<dbReference type="PANTHER" id="PTHR13050">
    <property type="entry name" value="USE1-LIKE PROTEIN"/>
    <property type="match status" value="1"/>
</dbReference>
<evidence type="ECO:0000256" key="7">
    <source>
        <dbReference type="ARBA" id="ARBA00022927"/>
    </source>
</evidence>
<proteinExistence type="inferred from homology"/>
<comment type="similarity">
    <text evidence="2">Belongs to the USE1 family.</text>
</comment>
<evidence type="ECO:0000256" key="10">
    <source>
        <dbReference type="SAM" id="MobiDB-lite"/>
    </source>
</evidence>
<evidence type="ECO:0000313" key="13">
    <source>
        <dbReference type="Proteomes" id="UP001447188"/>
    </source>
</evidence>
<keyword evidence="3" id="KW-0813">Transport</keyword>
<evidence type="ECO:0000256" key="3">
    <source>
        <dbReference type="ARBA" id="ARBA00022448"/>
    </source>
</evidence>
<feature type="compositionally biased region" description="Acidic residues" evidence="10">
    <location>
        <begin position="114"/>
        <end position="130"/>
    </location>
</feature>
<dbReference type="InterPro" id="IPR019150">
    <property type="entry name" value="Vesicle_transport_protein_Use1"/>
</dbReference>
<organism evidence="12 13">
    <name type="scientific">Discina gigas</name>
    <dbReference type="NCBI Taxonomy" id="1032678"/>
    <lineage>
        <taxon>Eukaryota</taxon>
        <taxon>Fungi</taxon>
        <taxon>Dikarya</taxon>
        <taxon>Ascomycota</taxon>
        <taxon>Pezizomycotina</taxon>
        <taxon>Pezizomycetes</taxon>
        <taxon>Pezizales</taxon>
        <taxon>Discinaceae</taxon>
        <taxon>Discina</taxon>
    </lineage>
</organism>
<evidence type="ECO:0008006" key="14">
    <source>
        <dbReference type="Google" id="ProtNLM"/>
    </source>
</evidence>
<keyword evidence="7" id="KW-0653">Protein transport</keyword>
<feature type="region of interest" description="Disordered" evidence="10">
    <location>
        <begin position="106"/>
        <end position="192"/>
    </location>
</feature>
<evidence type="ECO:0000256" key="8">
    <source>
        <dbReference type="ARBA" id="ARBA00022989"/>
    </source>
</evidence>
<accession>A0ABR3GGB6</accession>
<evidence type="ECO:0000256" key="2">
    <source>
        <dbReference type="ARBA" id="ARBA00007891"/>
    </source>
</evidence>
<name>A0ABR3GGB6_9PEZI</name>
<gene>
    <name evidence="12" type="ORF">Q9L58_006173</name>
</gene>
<keyword evidence="6" id="KW-0931">ER-Golgi transport</keyword>
<evidence type="ECO:0000313" key="12">
    <source>
        <dbReference type="EMBL" id="KAL0634893.1"/>
    </source>
</evidence>
<keyword evidence="13" id="KW-1185">Reference proteome</keyword>
<reference evidence="12 13" key="1">
    <citation type="submission" date="2024-02" db="EMBL/GenBank/DDBJ databases">
        <title>Discinaceae phylogenomics.</title>
        <authorList>
            <person name="Dirks A.C."/>
            <person name="James T.Y."/>
        </authorList>
    </citation>
    <scope>NUCLEOTIDE SEQUENCE [LARGE SCALE GENOMIC DNA]</scope>
    <source>
        <strain evidence="12 13">ACD0624</strain>
    </source>
</reference>
<evidence type="ECO:0000256" key="1">
    <source>
        <dbReference type="ARBA" id="ARBA00004163"/>
    </source>
</evidence>
<evidence type="ECO:0000256" key="9">
    <source>
        <dbReference type="ARBA" id="ARBA00023136"/>
    </source>
</evidence>
<feature type="transmembrane region" description="Helical" evidence="11">
    <location>
        <begin position="288"/>
        <end position="312"/>
    </location>
</feature>
<keyword evidence="8 11" id="KW-1133">Transmembrane helix</keyword>
<sequence length="318" mass="35433">MNIGAFPASPTFAAHQTLPSSSRIIATNLARLLSRLDRKLGFTTTHEQAPPPSSIERAKIAANLEYARNLLLTLERESETIHNPAQRQSILAQLAQQKQAVRRLNERLQTSPHDDDDDDDDDDEDEDGQDEGQHEETGTLYSDEDSSSDVMMTGGAPSGLPAYSLEDNRGSLERSYSPATESSGIRNRFPTHQETRTALLGSRGQGEDGEELSEKQLDDQRIEQEDITTDMLALAQALKENSLRFSEELQKEKAVLDLATEGLDKNVMGIEGAGRKMGQLRRDESVGWLWGILYPAIIVALSFFILIILFLAPKLRWW</sequence>
<dbReference type="Proteomes" id="UP001447188">
    <property type="component" value="Unassembled WGS sequence"/>
</dbReference>